<dbReference type="EMBL" id="BGZK01000244">
    <property type="protein sequence ID" value="GBP31308.1"/>
    <property type="molecule type" value="Genomic_DNA"/>
</dbReference>
<sequence length="123" mass="13599">MRADRARPPGARGSPGNEISHLNWNRDFNGGTLGRRGAKTRHYWIISLIYAKSLSAQAPEIEFRDRVVSSAARLGRLSPKIPFEHARAPGRGRWPQLIEDDARAVGPHFSPALARHSPPIYGG</sequence>
<gene>
    <name evidence="2" type="ORF">EVAR_31433_1</name>
</gene>
<protein>
    <submittedName>
        <fullName evidence="2">Uncharacterized protein</fullName>
    </submittedName>
</protein>
<evidence type="ECO:0000256" key="1">
    <source>
        <dbReference type="SAM" id="MobiDB-lite"/>
    </source>
</evidence>
<feature type="region of interest" description="Disordered" evidence="1">
    <location>
        <begin position="1"/>
        <end position="35"/>
    </location>
</feature>
<keyword evidence="3" id="KW-1185">Reference proteome</keyword>
<evidence type="ECO:0000313" key="3">
    <source>
        <dbReference type="Proteomes" id="UP000299102"/>
    </source>
</evidence>
<accession>A0A4C1UXW9</accession>
<organism evidence="2 3">
    <name type="scientific">Eumeta variegata</name>
    <name type="common">Bagworm moth</name>
    <name type="synonym">Eumeta japonica</name>
    <dbReference type="NCBI Taxonomy" id="151549"/>
    <lineage>
        <taxon>Eukaryota</taxon>
        <taxon>Metazoa</taxon>
        <taxon>Ecdysozoa</taxon>
        <taxon>Arthropoda</taxon>
        <taxon>Hexapoda</taxon>
        <taxon>Insecta</taxon>
        <taxon>Pterygota</taxon>
        <taxon>Neoptera</taxon>
        <taxon>Endopterygota</taxon>
        <taxon>Lepidoptera</taxon>
        <taxon>Glossata</taxon>
        <taxon>Ditrysia</taxon>
        <taxon>Tineoidea</taxon>
        <taxon>Psychidae</taxon>
        <taxon>Oiketicinae</taxon>
        <taxon>Eumeta</taxon>
    </lineage>
</organism>
<comment type="caution">
    <text evidence="2">The sequence shown here is derived from an EMBL/GenBank/DDBJ whole genome shotgun (WGS) entry which is preliminary data.</text>
</comment>
<proteinExistence type="predicted"/>
<evidence type="ECO:0000313" key="2">
    <source>
        <dbReference type="EMBL" id="GBP31308.1"/>
    </source>
</evidence>
<reference evidence="2 3" key="1">
    <citation type="journal article" date="2019" name="Commun. Biol.">
        <title>The bagworm genome reveals a unique fibroin gene that provides high tensile strength.</title>
        <authorList>
            <person name="Kono N."/>
            <person name="Nakamura H."/>
            <person name="Ohtoshi R."/>
            <person name="Tomita M."/>
            <person name="Numata K."/>
            <person name="Arakawa K."/>
        </authorList>
    </citation>
    <scope>NUCLEOTIDE SEQUENCE [LARGE SCALE GENOMIC DNA]</scope>
</reference>
<dbReference type="AlphaFoldDB" id="A0A4C1UXW9"/>
<dbReference type="Proteomes" id="UP000299102">
    <property type="component" value="Unassembled WGS sequence"/>
</dbReference>
<name>A0A4C1UXW9_EUMVA</name>